<dbReference type="Proteomes" id="UP000655044">
    <property type="component" value="Unassembled WGS sequence"/>
</dbReference>
<sequence length="302" mass="33925">MPYVGYMDDAGWERLINQLTAGDCTPFLGAGACAGTLPTGRALSRRMAEKWGYPYDDGRELPRVAQFGAMKYGEAVYIKEQICSELGTVGPPDFRDPLEPHGLLASFRLPVYLTTNYDDFIVRSLKAVGKRPNVALCPWNDGMEYDGKLFGSEAGWNPQPETPLVYHLHGSLQDPRSLVLTEDDYLEFLTSLALEGGAADPRMLPPTILAALTKRPLLFIGYSLQDWTFRVLFGALIRAVPGINRRRHVSVQLPPSVGLSRADAREMQRQIARYYEEWRISIFWGTAREFCAELRRRMGTVS</sequence>
<dbReference type="EMBL" id="BOOI01000045">
    <property type="protein sequence ID" value="GIH86281.1"/>
    <property type="molecule type" value="Genomic_DNA"/>
</dbReference>
<organism evidence="1 2">
    <name type="scientific">Planobispora rosea</name>
    <dbReference type="NCBI Taxonomy" id="35762"/>
    <lineage>
        <taxon>Bacteria</taxon>
        <taxon>Bacillati</taxon>
        <taxon>Actinomycetota</taxon>
        <taxon>Actinomycetes</taxon>
        <taxon>Streptosporangiales</taxon>
        <taxon>Streptosporangiaceae</taxon>
        <taxon>Planobispora</taxon>
    </lineage>
</organism>
<gene>
    <name evidence="1" type="ORF">Pro02_46890</name>
</gene>
<dbReference type="SUPFAM" id="SSF52467">
    <property type="entry name" value="DHS-like NAD/FAD-binding domain"/>
    <property type="match status" value="1"/>
</dbReference>
<keyword evidence="2" id="KW-1185">Reference proteome</keyword>
<dbReference type="Pfam" id="PF13289">
    <property type="entry name" value="SIR2_2"/>
    <property type="match status" value="1"/>
</dbReference>
<protein>
    <recommendedName>
        <fullName evidence="3">SIR2-like domain-containing protein</fullName>
    </recommendedName>
</protein>
<comment type="caution">
    <text evidence="1">The sequence shown here is derived from an EMBL/GenBank/DDBJ whole genome shotgun (WGS) entry which is preliminary data.</text>
</comment>
<evidence type="ECO:0000313" key="2">
    <source>
        <dbReference type="Proteomes" id="UP000655044"/>
    </source>
</evidence>
<dbReference type="InterPro" id="IPR029035">
    <property type="entry name" value="DHS-like_NAD/FAD-binding_dom"/>
</dbReference>
<accession>A0A8J3WFW1</accession>
<proteinExistence type="predicted"/>
<evidence type="ECO:0008006" key="3">
    <source>
        <dbReference type="Google" id="ProtNLM"/>
    </source>
</evidence>
<evidence type="ECO:0000313" key="1">
    <source>
        <dbReference type="EMBL" id="GIH86281.1"/>
    </source>
</evidence>
<reference evidence="1" key="1">
    <citation type="submission" date="2021-01" db="EMBL/GenBank/DDBJ databases">
        <title>Whole genome shotgun sequence of Planobispora rosea NBRC 15558.</title>
        <authorList>
            <person name="Komaki H."/>
            <person name="Tamura T."/>
        </authorList>
    </citation>
    <scope>NUCLEOTIDE SEQUENCE</scope>
    <source>
        <strain evidence="1">NBRC 15558</strain>
    </source>
</reference>
<dbReference type="AlphaFoldDB" id="A0A8J3WFW1"/>
<name>A0A8J3WFW1_PLARO</name>